<evidence type="ECO:0000256" key="5">
    <source>
        <dbReference type="ARBA" id="ARBA00022475"/>
    </source>
</evidence>
<protein>
    <recommendedName>
        <fullName evidence="3">Magnesium transport protein CorA</fullName>
    </recommendedName>
</protein>
<dbReference type="InterPro" id="IPR045861">
    <property type="entry name" value="CorA_cytoplasmic_dom"/>
</dbReference>
<evidence type="ECO:0000256" key="1">
    <source>
        <dbReference type="ARBA" id="ARBA00004429"/>
    </source>
</evidence>
<dbReference type="CDD" id="cd12837">
    <property type="entry name" value="EcCorA-like_u1"/>
    <property type="match status" value="1"/>
</dbReference>
<gene>
    <name evidence="14" type="ORF">SAMN02745775_1283</name>
</gene>
<evidence type="ECO:0000256" key="4">
    <source>
        <dbReference type="ARBA" id="ARBA00022448"/>
    </source>
</evidence>
<dbReference type="InterPro" id="IPR045863">
    <property type="entry name" value="CorA_TM1_TM2"/>
</dbReference>
<evidence type="ECO:0000256" key="3">
    <source>
        <dbReference type="ARBA" id="ARBA00019439"/>
    </source>
</evidence>
<keyword evidence="11 13" id="KW-0472">Membrane</keyword>
<dbReference type="GO" id="GO:0005886">
    <property type="term" value="C:plasma membrane"/>
    <property type="evidence" value="ECO:0007669"/>
    <property type="project" value="UniProtKB-SubCell"/>
</dbReference>
<reference evidence="14 15" key="1">
    <citation type="submission" date="2016-10" db="EMBL/GenBank/DDBJ databases">
        <authorList>
            <person name="de Groot N.N."/>
        </authorList>
    </citation>
    <scope>NUCLEOTIDE SEQUENCE [LARGE SCALE GENOMIC DNA]</scope>
    <source>
        <strain evidence="14 15">DSM 19981</strain>
    </source>
</reference>
<evidence type="ECO:0000313" key="15">
    <source>
        <dbReference type="Proteomes" id="UP000199473"/>
    </source>
</evidence>
<comment type="subcellular location">
    <subcellularLocation>
        <location evidence="1">Cell inner membrane</location>
        <topology evidence="1">Multi-pass membrane protein</topology>
    </subcellularLocation>
</comment>
<evidence type="ECO:0000256" key="12">
    <source>
        <dbReference type="ARBA" id="ARBA00034269"/>
    </source>
</evidence>
<keyword evidence="9 13" id="KW-1133">Transmembrane helix</keyword>
<accession>A0A1I4FBX4</accession>
<keyword evidence="7 13" id="KW-0812">Transmembrane</keyword>
<keyword evidence="15" id="KW-1185">Reference proteome</keyword>
<comment type="catalytic activity">
    <reaction evidence="12">
        <text>Mg(2+)(in) = Mg(2+)(out)</text>
        <dbReference type="Rhea" id="RHEA:29827"/>
        <dbReference type="ChEBI" id="CHEBI:18420"/>
    </reaction>
</comment>
<dbReference type="SUPFAM" id="SSF144083">
    <property type="entry name" value="Magnesium transport protein CorA, transmembrane region"/>
    <property type="match status" value="1"/>
</dbReference>
<keyword evidence="4" id="KW-0813">Transport</keyword>
<dbReference type="STRING" id="1123062.SAMN02745775_1283"/>
<evidence type="ECO:0000256" key="2">
    <source>
        <dbReference type="ARBA" id="ARBA00009765"/>
    </source>
</evidence>
<dbReference type="PANTHER" id="PTHR47685:SF1">
    <property type="entry name" value="MAGNESIUM TRANSPORT PROTEIN CORA"/>
    <property type="match status" value="1"/>
</dbReference>
<dbReference type="GO" id="GO:0015095">
    <property type="term" value="F:magnesium ion transmembrane transporter activity"/>
    <property type="evidence" value="ECO:0007669"/>
    <property type="project" value="TreeGrafter"/>
</dbReference>
<feature type="transmembrane region" description="Helical" evidence="13">
    <location>
        <begin position="299"/>
        <end position="320"/>
    </location>
</feature>
<evidence type="ECO:0000313" key="14">
    <source>
        <dbReference type="EMBL" id="SFL15384.1"/>
    </source>
</evidence>
<comment type="similarity">
    <text evidence="2">Belongs to the CorA metal ion transporter (MIT) (TC 1.A.35) family.</text>
</comment>
<dbReference type="Pfam" id="PF01544">
    <property type="entry name" value="CorA"/>
    <property type="match status" value="1"/>
</dbReference>
<sequence>MLRTFSVRDGHLHVEEDAPTGSLPLGALWLDLQSPSAQEEAAVERLVGLDIPTRAEAAAIGESARLYVEDNALVMTAAVVAGVSEGRRPVAADVTFVLTPSLLVTVREADPLPFRAFVQRCRREPAVRQMPETVFLALVETIIDRAAELLDGAQAELERVSAEAFADADRKARRRAIDPRILVKRIGRINALVARLRESLLGLGRMLAFFRQNAATALPDSALRRLASMEGDVRALAEFDAQLSNELSFVLEALFGLTNAEQNRIIRVFTIASVLFLPPTLVGTVYGMNFEAMPELKWIFGYPMALGLMVASAVLPYWLFRRNGWL</sequence>
<keyword evidence="6" id="KW-0997">Cell inner membrane</keyword>
<evidence type="ECO:0000256" key="11">
    <source>
        <dbReference type="ARBA" id="ARBA00023136"/>
    </source>
</evidence>
<evidence type="ECO:0000256" key="7">
    <source>
        <dbReference type="ARBA" id="ARBA00022692"/>
    </source>
</evidence>
<keyword evidence="10" id="KW-0406">Ion transport</keyword>
<dbReference type="FunFam" id="1.20.58.340:FF:000001">
    <property type="entry name" value="Magnesium transport protein CorA"/>
    <property type="match status" value="1"/>
</dbReference>
<organism evidence="14 15">
    <name type="scientific">Falsiroseomonas stagni DSM 19981</name>
    <dbReference type="NCBI Taxonomy" id="1123062"/>
    <lineage>
        <taxon>Bacteria</taxon>
        <taxon>Pseudomonadati</taxon>
        <taxon>Pseudomonadota</taxon>
        <taxon>Alphaproteobacteria</taxon>
        <taxon>Acetobacterales</taxon>
        <taxon>Roseomonadaceae</taxon>
        <taxon>Falsiroseomonas</taxon>
    </lineage>
</organism>
<evidence type="ECO:0000256" key="10">
    <source>
        <dbReference type="ARBA" id="ARBA00023065"/>
    </source>
</evidence>
<dbReference type="InterPro" id="IPR002523">
    <property type="entry name" value="MgTranspt_CorA/ZnTranspt_ZntB"/>
</dbReference>
<proteinExistence type="inferred from homology"/>
<dbReference type="SUPFAM" id="SSF143865">
    <property type="entry name" value="CorA soluble domain-like"/>
    <property type="match status" value="1"/>
</dbReference>
<dbReference type="AlphaFoldDB" id="A0A1I4FBX4"/>
<keyword evidence="5" id="KW-1003">Cell membrane</keyword>
<dbReference type="EMBL" id="FOSQ01000028">
    <property type="protein sequence ID" value="SFL15384.1"/>
    <property type="molecule type" value="Genomic_DNA"/>
</dbReference>
<dbReference type="Gene3D" id="1.20.58.340">
    <property type="entry name" value="Magnesium transport protein CorA, transmembrane region"/>
    <property type="match status" value="2"/>
</dbReference>
<dbReference type="GO" id="GO:0015087">
    <property type="term" value="F:cobalt ion transmembrane transporter activity"/>
    <property type="evidence" value="ECO:0007669"/>
    <property type="project" value="TreeGrafter"/>
</dbReference>
<evidence type="ECO:0000256" key="9">
    <source>
        <dbReference type="ARBA" id="ARBA00022989"/>
    </source>
</evidence>
<dbReference type="Proteomes" id="UP000199473">
    <property type="component" value="Unassembled WGS sequence"/>
</dbReference>
<dbReference type="InterPro" id="IPR050829">
    <property type="entry name" value="CorA_MIT"/>
</dbReference>
<evidence type="ECO:0000256" key="8">
    <source>
        <dbReference type="ARBA" id="ARBA00022842"/>
    </source>
</evidence>
<dbReference type="RefSeq" id="WP_175534246.1">
    <property type="nucleotide sequence ID" value="NZ_FOSQ01000028.1"/>
</dbReference>
<evidence type="ECO:0000256" key="13">
    <source>
        <dbReference type="SAM" id="Phobius"/>
    </source>
</evidence>
<name>A0A1I4FBX4_9PROT</name>
<dbReference type="PANTHER" id="PTHR47685">
    <property type="entry name" value="MAGNESIUM TRANSPORT PROTEIN CORA"/>
    <property type="match status" value="1"/>
</dbReference>
<dbReference type="GO" id="GO:0015099">
    <property type="term" value="F:nickel cation transmembrane transporter activity"/>
    <property type="evidence" value="ECO:0007669"/>
    <property type="project" value="TreeGrafter"/>
</dbReference>
<feature type="transmembrane region" description="Helical" evidence="13">
    <location>
        <begin position="265"/>
        <end position="287"/>
    </location>
</feature>
<evidence type="ECO:0000256" key="6">
    <source>
        <dbReference type="ARBA" id="ARBA00022519"/>
    </source>
</evidence>
<keyword evidence="8" id="KW-0460">Magnesium</keyword>